<keyword evidence="5" id="KW-0460">Magnesium</keyword>
<dbReference type="Gene3D" id="1.25.60.10">
    <property type="entry name" value="MgtE N-terminal domain-like"/>
    <property type="match status" value="1"/>
</dbReference>
<dbReference type="Pfam" id="PF03448">
    <property type="entry name" value="MgtE_N"/>
    <property type="match status" value="1"/>
</dbReference>
<feature type="transmembrane region" description="Helical" evidence="8">
    <location>
        <begin position="295"/>
        <end position="315"/>
    </location>
</feature>
<dbReference type="SMART" id="SM00924">
    <property type="entry name" value="MgtE_N"/>
    <property type="match status" value="1"/>
</dbReference>
<organism evidence="10 11">
    <name type="scientific">Corynebacterium silvaticum</name>
    <dbReference type="NCBI Taxonomy" id="2320431"/>
    <lineage>
        <taxon>Bacteria</taxon>
        <taxon>Bacillati</taxon>
        <taxon>Actinomycetota</taxon>
        <taxon>Actinomycetes</taxon>
        <taxon>Mycobacteriales</taxon>
        <taxon>Corynebacteriaceae</taxon>
        <taxon>Corynebacterium</taxon>
    </lineage>
</organism>
<feature type="domain" description="Magnesium transporter MgtE intracellular" evidence="9">
    <location>
        <begin position="36"/>
        <end position="142"/>
    </location>
</feature>
<reference evidence="10 11" key="2">
    <citation type="journal article" date="2020" name="Antonie Van Leeuwenhoek">
        <title>Phylogenomic characterisation of a novel corynebacterial species pathogenic to animals.</title>
        <authorList>
            <person name="Moller J."/>
            <person name="Musella L."/>
            <person name="Melnikov V."/>
            <person name="Geissdorfer W."/>
            <person name="Burkovski A."/>
            <person name="Sangal V."/>
        </authorList>
    </citation>
    <scope>NUCLEOTIDE SEQUENCE [LARGE SCALE GENOMIC DNA]</scope>
    <source>
        <strain evidence="10 11">PO100/5</strain>
    </source>
</reference>
<evidence type="ECO:0000313" key="10">
    <source>
        <dbReference type="EMBL" id="ARU45213.1"/>
    </source>
</evidence>
<comment type="subcellular location">
    <subcellularLocation>
        <location evidence="1">Membrane</location>
        <topology evidence="1">Multi-pass membrane protein</topology>
    </subcellularLocation>
</comment>
<dbReference type="PANTHER" id="PTHR41394">
    <property type="entry name" value="MAGNESIUM TRANSPORTER MGTE"/>
    <property type="match status" value="1"/>
</dbReference>
<dbReference type="Gene3D" id="1.10.357.20">
    <property type="entry name" value="SLC41 divalent cation transporters, integral membrane domain"/>
    <property type="match status" value="1"/>
</dbReference>
<dbReference type="PANTHER" id="PTHR41394:SF8">
    <property type="entry name" value="MAGNESIUM TRANSPORTER MGTE"/>
    <property type="match status" value="1"/>
</dbReference>
<dbReference type="GeneID" id="75006747"/>
<accession>A0A7Y4LIU8</accession>
<dbReference type="SUPFAM" id="SSF54631">
    <property type="entry name" value="CBS-domain pair"/>
    <property type="match status" value="1"/>
</dbReference>
<dbReference type="SUPFAM" id="SSF161093">
    <property type="entry name" value="MgtE membrane domain-like"/>
    <property type="match status" value="1"/>
</dbReference>
<evidence type="ECO:0000256" key="1">
    <source>
        <dbReference type="ARBA" id="ARBA00004141"/>
    </source>
</evidence>
<name>A0A7Y4LIU8_9CORY</name>
<dbReference type="KEGG" id="csil:CBE74_00320"/>
<dbReference type="AlphaFoldDB" id="A0A7Y4LIU8"/>
<evidence type="ECO:0000256" key="3">
    <source>
        <dbReference type="ARBA" id="ARBA00022448"/>
    </source>
</evidence>
<dbReference type="SUPFAM" id="SSF158791">
    <property type="entry name" value="MgtE N-terminal domain-like"/>
    <property type="match status" value="1"/>
</dbReference>
<dbReference type="InterPro" id="IPR036739">
    <property type="entry name" value="SLC41_membr_dom_sf"/>
</dbReference>
<dbReference type="GO" id="GO:0008324">
    <property type="term" value="F:monoatomic cation transmembrane transporter activity"/>
    <property type="evidence" value="ECO:0007669"/>
    <property type="project" value="InterPro"/>
</dbReference>
<evidence type="ECO:0000256" key="6">
    <source>
        <dbReference type="ARBA" id="ARBA00022989"/>
    </source>
</evidence>
<feature type="transmembrane region" description="Helical" evidence="8">
    <location>
        <begin position="369"/>
        <end position="390"/>
    </location>
</feature>
<dbReference type="Proteomes" id="UP000195652">
    <property type="component" value="Chromosome"/>
</dbReference>
<dbReference type="EMBL" id="CP021417">
    <property type="protein sequence ID" value="ARU45213.1"/>
    <property type="molecule type" value="Genomic_DNA"/>
</dbReference>
<dbReference type="OrthoDB" id="9790355at2"/>
<keyword evidence="6 8" id="KW-1133">Transmembrane helix</keyword>
<reference evidence="10 11" key="3">
    <citation type="journal article" date="2020" name="Int. J. Syst. Evol. Microbiol.">
        <title>Corynebacterium silvaticum sp. nov., a unique group of NTTB corynebacteria in wild boar and roe deer.</title>
        <authorList>
            <person name="Dangel A."/>
            <person name="Berger A."/>
            <person name="Rau J."/>
            <person name="Eisenberg T."/>
            <person name="Kampfer P."/>
            <person name="Margos G."/>
            <person name="Contzen M."/>
            <person name="Busse H.J."/>
            <person name="Konrad R."/>
            <person name="Peters M."/>
            <person name="Sting R."/>
            <person name="Sing A."/>
        </authorList>
    </citation>
    <scope>NUCLEOTIDE SEQUENCE [LARGE SCALE GENOMIC DNA]</scope>
    <source>
        <strain evidence="10 11">PO100/5</strain>
    </source>
</reference>
<dbReference type="InterPro" id="IPR038076">
    <property type="entry name" value="MgtE_N_sf"/>
</dbReference>
<dbReference type="InterPro" id="IPR006667">
    <property type="entry name" value="SLC41_membr_dom"/>
</dbReference>
<evidence type="ECO:0000256" key="7">
    <source>
        <dbReference type="ARBA" id="ARBA00023136"/>
    </source>
</evidence>
<evidence type="ECO:0000256" key="4">
    <source>
        <dbReference type="ARBA" id="ARBA00022692"/>
    </source>
</evidence>
<dbReference type="InterPro" id="IPR006668">
    <property type="entry name" value="Mg_transptr_MgtE_intracell_dom"/>
</dbReference>
<dbReference type="Pfam" id="PF01769">
    <property type="entry name" value="MgtE"/>
    <property type="match status" value="1"/>
</dbReference>
<protein>
    <submittedName>
        <fullName evidence="10">Magnesium transporter</fullName>
    </submittedName>
</protein>
<feature type="transmembrane region" description="Helical" evidence="8">
    <location>
        <begin position="396"/>
        <end position="422"/>
    </location>
</feature>
<dbReference type="Gene3D" id="3.10.580.10">
    <property type="entry name" value="CBS-domain"/>
    <property type="match status" value="1"/>
</dbReference>
<comment type="similarity">
    <text evidence="2">Belongs to the SLC41A transporter family.</text>
</comment>
<sequence>MHQGNLSPTTPPADASMVDILHSHTPEAAAQWFAAMPHSTVTTLIAGLSTDDLYLLATALTPENARVLLTALGPEATARILQALSPRECAELVVTLDTDVAAQTLRQLGISSEELVDDLLSALPVSTSAVLSQVLAWPTECAGAWIRPEAIKIPVHSDVGAAAEACRQAPAALDEGIFIVDSDTHVVGWLAPATLITSLDGTLVEDVMVDAATLRTWSTGPLSDQEQAAEVARRSPTGSVPVLDADHVLGVITRHSITRIRESELREDNALQGGASPLDVSYRQASVKELWRVRIVWLALLFLAEMYTGTVLRYFQDELEAVVALAFFIPLLIGTGGNIGTQITTTLIRAMSTENIRLHDIGRVLTKELGTGLLLGLAMGLLGALRAWSLGVIQPVILTVAIALVCICLWSSLIASILPLILKKLGADPAVVSGPMISTIVDGTGLVIYFTVARLVILGG</sequence>
<keyword evidence="11" id="KW-1185">Reference proteome</keyword>
<gene>
    <name evidence="10" type="ORF">CBE74_00320</name>
</gene>
<evidence type="ECO:0000256" key="5">
    <source>
        <dbReference type="ARBA" id="ARBA00022842"/>
    </source>
</evidence>
<reference evidence="10 11" key="4">
    <citation type="journal article" date="2020" name="PLoS ONE">
        <title>Taxonomic classification of strain PO100/5 shows a broader geographic distribution and genetic markers of the recently described Corynebacterium silvaticum.</title>
        <authorList>
            <person name="Viana M.V.C."/>
            <person name="Profeta R."/>
            <person name="da Silva A.L."/>
            <person name="Hurtado R."/>
            <person name="Cerqueira J.C."/>
            <person name="Ribeiro B.F.S."/>
            <person name="Almeida M.O."/>
            <person name="Morais-Rodrigues F."/>
            <person name="Soares S.C."/>
            <person name="Oliveira M."/>
            <person name="Tavares L."/>
            <person name="Figueiredo H."/>
            <person name="Wattam A.R."/>
            <person name="Barh D."/>
            <person name="Ghosh P."/>
            <person name="Silva A."/>
            <person name="Azevedo V."/>
        </authorList>
    </citation>
    <scope>NUCLEOTIDE SEQUENCE [LARGE SCALE GENOMIC DNA]</scope>
    <source>
        <strain evidence="10 11">PO100/5</strain>
    </source>
</reference>
<dbReference type="GO" id="GO:0016020">
    <property type="term" value="C:membrane"/>
    <property type="evidence" value="ECO:0007669"/>
    <property type="project" value="UniProtKB-SubCell"/>
</dbReference>
<dbReference type="RefSeq" id="WP_087453104.1">
    <property type="nucleotide sequence ID" value="NZ_CP021417.2"/>
</dbReference>
<evidence type="ECO:0000313" key="11">
    <source>
        <dbReference type="Proteomes" id="UP000195652"/>
    </source>
</evidence>
<evidence type="ECO:0000256" key="2">
    <source>
        <dbReference type="ARBA" id="ARBA00009749"/>
    </source>
</evidence>
<proteinExistence type="inferred from homology"/>
<dbReference type="InterPro" id="IPR046342">
    <property type="entry name" value="CBS_dom_sf"/>
</dbReference>
<evidence type="ECO:0000256" key="8">
    <source>
        <dbReference type="SAM" id="Phobius"/>
    </source>
</evidence>
<feature type="transmembrane region" description="Helical" evidence="8">
    <location>
        <begin position="321"/>
        <end position="348"/>
    </location>
</feature>
<evidence type="ECO:0000259" key="9">
    <source>
        <dbReference type="SMART" id="SM00924"/>
    </source>
</evidence>
<keyword evidence="3" id="KW-0813">Transport</keyword>
<reference evidence="10 11" key="1">
    <citation type="journal article" date="2014" name="BMC Vet. Res.">
        <title>First report of Corynebacterium pseudotuberculosis from caseous lymphadenitis lesions in Black Alentejano pig (Sus scrofa domesticus).</title>
        <authorList>
            <person name="Oliveira M."/>
            <person name="Barroco C."/>
            <person name="Mottola C."/>
            <person name="Santos R."/>
            <person name="Lemsaddek A."/>
            <person name="Tavares L."/>
            <person name="Semedo-Lemsaddek T."/>
        </authorList>
    </citation>
    <scope>NUCLEOTIDE SEQUENCE [LARGE SCALE GENOMIC DNA]</scope>
    <source>
        <strain evidence="10 11">PO100/5</strain>
    </source>
</reference>
<keyword evidence="4 8" id="KW-0812">Transmembrane</keyword>
<feature type="transmembrane region" description="Helical" evidence="8">
    <location>
        <begin position="434"/>
        <end position="457"/>
    </location>
</feature>
<keyword evidence="7 8" id="KW-0472">Membrane</keyword>